<dbReference type="Proteomes" id="UP000569092">
    <property type="component" value="Unassembled WGS sequence"/>
</dbReference>
<dbReference type="GO" id="GO:0008168">
    <property type="term" value="F:methyltransferase activity"/>
    <property type="evidence" value="ECO:0007669"/>
    <property type="project" value="UniProtKB-KW"/>
</dbReference>
<sequence>MAELLSRPALPTFRDPAGSIEVRPDGAYRSIRAPFDEEILTFLATPLASELVAQGRLVASEVVSSPDAETLVLRHPRISFQSYPWEWSPGMWLAAAELTLTLCSDLIEQGWQLKDATPLNVLFQGAQPIFVDVLSIERRDLHQPIWLAYGQFVRTFLLPMLAYSRLGWPLRTSLTRRDGYEPEEVYPALSLASRFRRPALSTVTLPSLLAKTKKGRAGKGTPQSVKDPDLAKQILLRTMRTLLNHMRKVTPAHRSSTWSHYAETANHYSDEDHADKRKFVSAVLGSARPAKALDVGCNTGVYSNLAADADAEVVSIDTDLQAVDRLYAGLKENSKNILPLCVDLAHPSPATGWENRESVSFLSRCAGHFDAVIMLAVLHHLLLHNQIPMDRIAALCSELTTRHLIVEWVPATDQKFQELLRGRDALYEHVTETAFRETFGKHFTVSDELTLANGRILFHLKKR</sequence>
<evidence type="ECO:0000313" key="2">
    <source>
        <dbReference type="Proteomes" id="UP000569092"/>
    </source>
</evidence>
<dbReference type="Gene3D" id="3.40.50.150">
    <property type="entry name" value="Vaccinia Virus protein VP39"/>
    <property type="match status" value="1"/>
</dbReference>
<dbReference type="AlphaFoldDB" id="A0A7W8JBM1"/>
<comment type="caution">
    <text evidence="1">The sequence shown here is derived from an EMBL/GenBank/DDBJ whole genome shotgun (WGS) entry which is preliminary data.</text>
</comment>
<dbReference type="InterPro" id="IPR029063">
    <property type="entry name" value="SAM-dependent_MTases_sf"/>
</dbReference>
<evidence type="ECO:0000313" key="1">
    <source>
        <dbReference type="EMBL" id="MBB5344879.1"/>
    </source>
</evidence>
<keyword evidence="1" id="KW-0808">Transferase</keyword>
<name>A0A7W8JBM1_9BACT</name>
<keyword evidence="1" id="KW-0489">Methyltransferase</keyword>
<accession>A0A7W8JBM1</accession>
<dbReference type="GO" id="GO:0032259">
    <property type="term" value="P:methylation"/>
    <property type="evidence" value="ECO:0007669"/>
    <property type="project" value="UniProtKB-KW"/>
</dbReference>
<dbReference type="SUPFAM" id="SSF53335">
    <property type="entry name" value="S-adenosyl-L-methionine-dependent methyltransferases"/>
    <property type="match status" value="1"/>
</dbReference>
<organism evidence="1 2">
    <name type="scientific">Tunturiibacter lichenicola</name>
    <dbReference type="NCBI Taxonomy" id="2051959"/>
    <lineage>
        <taxon>Bacteria</taxon>
        <taxon>Pseudomonadati</taxon>
        <taxon>Acidobacteriota</taxon>
        <taxon>Terriglobia</taxon>
        <taxon>Terriglobales</taxon>
        <taxon>Acidobacteriaceae</taxon>
        <taxon>Tunturiibacter</taxon>
    </lineage>
</organism>
<dbReference type="Pfam" id="PF13489">
    <property type="entry name" value="Methyltransf_23"/>
    <property type="match status" value="1"/>
</dbReference>
<protein>
    <submittedName>
        <fullName evidence="1">SAM-dependent methyltransferase</fullName>
    </submittedName>
</protein>
<proteinExistence type="predicted"/>
<dbReference type="EMBL" id="JACHDZ010000004">
    <property type="protein sequence ID" value="MBB5344879.1"/>
    <property type="molecule type" value="Genomic_DNA"/>
</dbReference>
<reference evidence="1 2" key="1">
    <citation type="submission" date="2020-08" db="EMBL/GenBank/DDBJ databases">
        <title>Genomic Encyclopedia of Type Strains, Phase IV (KMG-V): Genome sequencing to study the core and pangenomes of soil and plant-associated prokaryotes.</title>
        <authorList>
            <person name="Whitman W."/>
        </authorList>
    </citation>
    <scope>NUCLEOTIDE SEQUENCE [LARGE SCALE GENOMIC DNA]</scope>
    <source>
        <strain evidence="1 2">M8US30</strain>
    </source>
</reference>
<gene>
    <name evidence="1" type="ORF">HDF10_002865</name>
</gene>